<protein>
    <recommendedName>
        <fullName evidence="7">ESX secretion-associated protein EspG</fullName>
    </recommendedName>
</protein>
<keyword evidence="4" id="KW-0143">Chaperone</keyword>
<evidence type="ECO:0000256" key="2">
    <source>
        <dbReference type="ARBA" id="ARBA00006411"/>
    </source>
</evidence>
<evidence type="ECO:0000313" key="6">
    <source>
        <dbReference type="Proteomes" id="UP001501218"/>
    </source>
</evidence>
<dbReference type="Proteomes" id="UP001501218">
    <property type="component" value="Unassembled WGS sequence"/>
</dbReference>
<comment type="caution">
    <text evidence="5">The sequence shown here is derived from an EMBL/GenBank/DDBJ whole genome shotgun (WGS) entry which is preliminary data.</text>
</comment>
<gene>
    <name evidence="5" type="ORF">GCM10009854_22590</name>
</gene>
<dbReference type="InterPro" id="IPR025734">
    <property type="entry name" value="EspG"/>
</dbReference>
<evidence type="ECO:0000313" key="5">
    <source>
        <dbReference type="EMBL" id="GAA2345295.1"/>
    </source>
</evidence>
<proteinExistence type="inferred from homology"/>
<dbReference type="Pfam" id="PF14011">
    <property type="entry name" value="ESX-1_EspG"/>
    <property type="match status" value="1"/>
</dbReference>
<sequence length="282" mass="30576">MNDSDHLVGGTGSVPPTLDGWGQSVKIELSAQAFHEAWEHFNLGAKPLVLNVLPEGIEESERRRVQARAREELSSLGFGNEMREEDIEAVFLPLARCEKAFDVNFRQRTPDGGQRVVAALAACIRDRGTLAVLDGETVRMQTLTADSMTRAALSVLPDDIKAGPGKGVSLRSAAMEAAAKAAGSDDRAMVENLVRQGVRREDAKTLVDMAGGRRLAYAQIGAAVVDGAGKRHRAPLVTNFFATANGWYFMENSQRSAEAWTTIAPIDKPRMSARVQDLFKAL</sequence>
<organism evidence="5 6">
    <name type="scientific">Saccharopolyspora halophila</name>
    <dbReference type="NCBI Taxonomy" id="405551"/>
    <lineage>
        <taxon>Bacteria</taxon>
        <taxon>Bacillati</taxon>
        <taxon>Actinomycetota</taxon>
        <taxon>Actinomycetes</taxon>
        <taxon>Pseudonocardiales</taxon>
        <taxon>Pseudonocardiaceae</taxon>
        <taxon>Saccharopolyspora</taxon>
    </lineage>
</organism>
<comment type="similarity">
    <text evidence="2">Belongs to the EspG family.</text>
</comment>
<evidence type="ECO:0000256" key="3">
    <source>
        <dbReference type="ARBA" id="ARBA00022490"/>
    </source>
</evidence>
<evidence type="ECO:0008006" key="7">
    <source>
        <dbReference type="Google" id="ProtNLM"/>
    </source>
</evidence>
<dbReference type="EMBL" id="BAAARA010000007">
    <property type="protein sequence ID" value="GAA2345295.1"/>
    <property type="molecule type" value="Genomic_DNA"/>
</dbReference>
<evidence type="ECO:0000256" key="1">
    <source>
        <dbReference type="ARBA" id="ARBA00004496"/>
    </source>
</evidence>
<evidence type="ECO:0000256" key="4">
    <source>
        <dbReference type="ARBA" id="ARBA00023186"/>
    </source>
</evidence>
<accession>A0ABN3G6L2</accession>
<keyword evidence="3" id="KW-0963">Cytoplasm</keyword>
<reference evidence="5 6" key="1">
    <citation type="journal article" date="2019" name="Int. J. Syst. Evol. Microbiol.">
        <title>The Global Catalogue of Microorganisms (GCM) 10K type strain sequencing project: providing services to taxonomists for standard genome sequencing and annotation.</title>
        <authorList>
            <consortium name="The Broad Institute Genomics Platform"/>
            <consortium name="The Broad Institute Genome Sequencing Center for Infectious Disease"/>
            <person name="Wu L."/>
            <person name="Ma J."/>
        </authorList>
    </citation>
    <scope>NUCLEOTIDE SEQUENCE [LARGE SCALE GENOMIC DNA]</scope>
    <source>
        <strain evidence="5 6">JCM 16221</strain>
    </source>
</reference>
<name>A0ABN3G6L2_9PSEU</name>
<comment type="subcellular location">
    <subcellularLocation>
        <location evidence="1">Cytoplasm</location>
    </subcellularLocation>
</comment>
<keyword evidence="6" id="KW-1185">Reference proteome</keyword>
<dbReference type="RefSeq" id="WP_344129849.1">
    <property type="nucleotide sequence ID" value="NZ_BAAARA010000007.1"/>
</dbReference>